<dbReference type="Proteomes" id="UP001652264">
    <property type="component" value="Unassembled WGS sequence"/>
</dbReference>
<organism evidence="1 2">
    <name type="scientific">Curtobacterium citreum</name>
    <dbReference type="NCBI Taxonomy" id="2036"/>
    <lineage>
        <taxon>Bacteria</taxon>
        <taxon>Bacillati</taxon>
        <taxon>Actinomycetota</taxon>
        <taxon>Actinomycetes</taxon>
        <taxon>Micrococcales</taxon>
        <taxon>Microbacteriaceae</taxon>
        <taxon>Curtobacterium</taxon>
    </lineage>
</organism>
<reference evidence="1 2" key="1">
    <citation type="submission" date="2022-08" db="EMBL/GenBank/DDBJ databases">
        <title>Taxonomy of Curtobacterium flaccumfaciens.</title>
        <authorList>
            <person name="Osdaghi E."/>
            <person name="Taghavi S.M."/>
            <person name="Hamidizade M."/>
            <person name="Abachi H."/>
            <person name="Fazliarab A."/>
            <person name="Baeyen S."/>
            <person name="Portier P."/>
            <person name="Van Vaerenbergh J."/>
            <person name="Jacques M.-A."/>
        </authorList>
    </citation>
    <scope>NUCLEOTIDE SEQUENCE [LARGE SCALE GENOMIC DNA]</scope>
    <source>
        <strain evidence="1 2">LMG8786T</strain>
    </source>
</reference>
<dbReference type="RefSeq" id="WP_167510082.1">
    <property type="nucleotide sequence ID" value="NZ_BMNV01000004.1"/>
</dbReference>
<dbReference type="GeneID" id="95325648"/>
<keyword evidence="2" id="KW-1185">Reference proteome</keyword>
<name>A0ABT2HDK1_9MICO</name>
<proteinExistence type="predicted"/>
<accession>A0ABT2HDK1</accession>
<evidence type="ECO:0000313" key="2">
    <source>
        <dbReference type="Proteomes" id="UP001652264"/>
    </source>
</evidence>
<protein>
    <submittedName>
        <fullName evidence="1">Uncharacterized protein</fullName>
    </submittedName>
</protein>
<dbReference type="EMBL" id="JANVAD010000001">
    <property type="protein sequence ID" value="MCS6521329.1"/>
    <property type="molecule type" value="Genomic_DNA"/>
</dbReference>
<gene>
    <name evidence="1" type="ORF">NYQ28_01970</name>
</gene>
<evidence type="ECO:0000313" key="1">
    <source>
        <dbReference type="EMBL" id="MCS6521329.1"/>
    </source>
</evidence>
<comment type="caution">
    <text evidence="1">The sequence shown here is derived from an EMBL/GenBank/DDBJ whole genome shotgun (WGS) entry which is preliminary data.</text>
</comment>
<sequence length="45" mass="5235">MSSERDDLNAELRPFDLDEFLHDFVDGLEPVTEHPVSRGPHRDSR</sequence>